<dbReference type="InterPro" id="IPR027417">
    <property type="entry name" value="P-loop_NTPase"/>
</dbReference>
<dbReference type="GO" id="GO:0016887">
    <property type="term" value="F:ATP hydrolysis activity"/>
    <property type="evidence" value="ECO:0007669"/>
    <property type="project" value="InterPro"/>
</dbReference>
<dbReference type="PANTHER" id="PTHR30486">
    <property type="entry name" value="TWITCHING MOTILITY PROTEIN PILT"/>
    <property type="match status" value="1"/>
</dbReference>
<dbReference type="SUPFAM" id="SSF52540">
    <property type="entry name" value="P-loop containing nucleoside triphosphate hydrolases"/>
    <property type="match status" value="1"/>
</dbReference>
<dbReference type="Gene3D" id="3.40.50.300">
    <property type="entry name" value="P-loop containing nucleotide triphosphate hydrolases"/>
    <property type="match status" value="1"/>
</dbReference>
<feature type="compositionally biased region" description="Polar residues" evidence="2">
    <location>
        <begin position="15"/>
        <end position="25"/>
    </location>
</feature>
<dbReference type="InterPro" id="IPR001482">
    <property type="entry name" value="T2SS/T4SS_dom"/>
</dbReference>
<organism evidence="4 5">
    <name type="scientific">Pseudomonas syringae pv. apii</name>
    <dbReference type="NCBI Taxonomy" id="81036"/>
    <lineage>
        <taxon>Bacteria</taxon>
        <taxon>Pseudomonadati</taxon>
        <taxon>Pseudomonadota</taxon>
        <taxon>Gammaproteobacteria</taxon>
        <taxon>Pseudomonadales</taxon>
        <taxon>Pseudomonadaceae</taxon>
        <taxon>Pseudomonas</taxon>
    </lineage>
</organism>
<feature type="region of interest" description="Disordered" evidence="2">
    <location>
        <begin position="1"/>
        <end position="42"/>
    </location>
</feature>
<evidence type="ECO:0000313" key="4">
    <source>
        <dbReference type="EMBL" id="RMU74727.1"/>
    </source>
</evidence>
<dbReference type="PANTHER" id="PTHR30486:SF15">
    <property type="entry name" value="TYPE II_IV SECRETION SYSTEM ATPASE"/>
    <property type="match status" value="1"/>
</dbReference>
<evidence type="ECO:0000256" key="2">
    <source>
        <dbReference type="SAM" id="MobiDB-lite"/>
    </source>
</evidence>
<proteinExistence type="inferred from homology"/>
<gene>
    <name evidence="4" type="ORF">ALP23_04729</name>
</gene>
<dbReference type="EMBL" id="RBUG01000053">
    <property type="protein sequence ID" value="RMU74727.1"/>
    <property type="molecule type" value="Genomic_DNA"/>
</dbReference>
<evidence type="ECO:0000313" key="5">
    <source>
        <dbReference type="Proteomes" id="UP000271152"/>
    </source>
</evidence>
<protein>
    <submittedName>
        <fullName evidence="4">Type II secretion system protein E</fullName>
    </submittedName>
</protein>
<dbReference type="Proteomes" id="UP000271152">
    <property type="component" value="Unassembled WGS sequence"/>
</dbReference>
<dbReference type="AlphaFoldDB" id="A0A3M5WYK7"/>
<comment type="similarity">
    <text evidence="1">Belongs to the GSP E family.</text>
</comment>
<feature type="region of interest" description="Disordered" evidence="2">
    <location>
        <begin position="58"/>
        <end position="82"/>
    </location>
</feature>
<dbReference type="CDD" id="cd01130">
    <property type="entry name" value="VirB11-like_ATPase"/>
    <property type="match status" value="1"/>
</dbReference>
<reference evidence="4 5" key="1">
    <citation type="submission" date="2018-08" db="EMBL/GenBank/DDBJ databases">
        <title>Recombination of ecologically and evolutionarily significant loci maintains genetic cohesion in the Pseudomonas syringae species complex.</title>
        <authorList>
            <person name="Dillon M."/>
            <person name="Thakur S."/>
            <person name="Almeida R.N.D."/>
            <person name="Weir B.S."/>
            <person name="Guttman D.S."/>
        </authorList>
    </citation>
    <scope>NUCLEOTIDE SEQUENCE [LARGE SCALE GENOMIC DNA]</scope>
    <source>
        <strain evidence="4 5">ICMP 11947</strain>
    </source>
</reference>
<name>A0A3M5WYK7_9PSED</name>
<dbReference type="Gene3D" id="3.30.450.380">
    <property type="match status" value="1"/>
</dbReference>
<evidence type="ECO:0000256" key="1">
    <source>
        <dbReference type="ARBA" id="ARBA00006611"/>
    </source>
</evidence>
<dbReference type="Pfam" id="PF00437">
    <property type="entry name" value="T2SSE"/>
    <property type="match status" value="1"/>
</dbReference>
<dbReference type="InterPro" id="IPR050921">
    <property type="entry name" value="T4SS_GSP_E_ATPase"/>
</dbReference>
<feature type="domain" description="Bacterial type II secretion system protein E" evidence="3">
    <location>
        <begin position="209"/>
        <end position="489"/>
    </location>
</feature>
<comment type="caution">
    <text evidence="4">The sequence shown here is derived from an EMBL/GenBank/DDBJ whole genome shotgun (WGS) entry which is preliminary data.</text>
</comment>
<accession>A0A3M5WYK7</accession>
<evidence type="ECO:0000259" key="3">
    <source>
        <dbReference type="Pfam" id="PF00437"/>
    </source>
</evidence>
<sequence length="543" mass="59615">MRSVALVHRPERAGLSTQPDGTQQLARKRHENAARRPAGRSLSALGRAQFRNREQNLRPAGAGGTAACAGVAPERQESGRDTVRTGVTRRAVLRAAAAWRASGTAYRGSRESRSGLARSTVGEPVMAEKLFGVSSRTQGKPDDGQGLKLVLHRYIIDGMEESGKSLLEGSRPALAQFVIDKVAEYVARLRLAISRYEMERLAEELVDELTGFGPLEVLLRDTSVTEILVNGPGKVFVERDGVLHHTDLRFIDSHHVERVMQRILAPLGRRLDESSPMVDARLPDGSRVNAIIPPIALDGPCLSIRKFRKDMLKSADLVAMQTIDQSIFEFFQEAVGKRCNILVSGGTGTGKTTMLNVLSQLIDSHQRLVTIEDVAELQLSHPHVVRLETRPPNAEGHGEVRASDLIRNSLRMRPDRIILGEIRGVEVLDVLTAMNTGHDGSMSTVHANNAQDALLRLETLVGLTGRLIPEKTLRQMVCAALDVIIQLTRLPDGRRCVSEVVEVVGIRDDIYVTNTLFRVDRRTGVGFMREAAHAAGDKLRPGY</sequence>